<evidence type="ECO:0000313" key="3">
    <source>
        <dbReference type="Proteomes" id="UP000541444"/>
    </source>
</evidence>
<organism evidence="2 3">
    <name type="scientific">Kingdonia uniflora</name>
    <dbReference type="NCBI Taxonomy" id="39325"/>
    <lineage>
        <taxon>Eukaryota</taxon>
        <taxon>Viridiplantae</taxon>
        <taxon>Streptophyta</taxon>
        <taxon>Embryophyta</taxon>
        <taxon>Tracheophyta</taxon>
        <taxon>Spermatophyta</taxon>
        <taxon>Magnoliopsida</taxon>
        <taxon>Ranunculales</taxon>
        <taxon>Circaeasteraceae</taxon>
        <taxon>Kingdonia</taxon>
    </lineage>
</organism>
<dbReference type="PANTHER" id="PTHR45786">
    <property type="entry name" value="DNA BINDING PROTEIN-LIKE"/>
    <property type="match status" value="1"/>
</dbReference>
<evidence type="ECO:0000256" key="1">
    <source>
        <dbReference type="SAM" id="MobiDB-lite"/>
    </source>
</evidence>
<dbReference type="Proteomes" id="UP000541444">
    <property type="component" value="Unassembled WGS sequence"/>
</dbReference>
<evidence type="ECO:0000313" key="2">
    <source>
        <dbReference type="EMBL" id="KAF6150216.1"/>
    </source>
</evidence>
<keyword evidence="3" id="KW-1185">Reference proteome</keyword>
<dbReference type="PANTHER" id="PTHR45786:SF74">
    <property type="entry name" value="ATP-DEPENDENT DNA HELICASE"/>
    <property type="match status" value="1"/>
</dbReference>
<name>A0A7J7M5S0_9MAGN</name>
<sequence length="358" mass="41212">MYFAFHPQQQQQQLSKQSIAQRTRREREKQLREVTTVPQLFDQGVTNHSLASTSRNLVDEFNIVEFKKVSSQPPHTLQEESSTLLLDSITILEEQPCIMHSPNIPYPIMCSMPNFPSGTFKIGESSSARVNVVHHEVEAVYYNPIESDDECNIDDEDNDNVNEVDKGNINGKIRVPNLNALHNEFHELYDDNELHSRSFRRELHHRIGALVPNEEQEASYAHLYIYNPGASLNTHHKRNLHLNRDVLKVIQDTLVQCNPFSEFYYHAYEVLEDVAGDNKNFNVPAYLHYSVSKDHHRYNFSSIDDIAVILPRDGSEISGMRDVIVYRKANQGLIQISECHPAYLPMHYVLLYPTGQLG</sequence>
<dbReference type="AlphaFoldDB" id="A0A7J7M5S0"/>
<accession>A0A7J7M5S0</accession>
<reference evidence="2 3" key="1">
    <citation type="journal article" date="2020" name="IScience">
        <title>Genome Sequencing of the Endangered Kingdonia uniflora (Circaeasteraceae, Ranunculales) Reveals Potential Mechanisms of Evolutionary Specialization.</title>
        <authorList>
            <person name="Sun Y."/>
            <person name="Deng T."/>
            <person name="Zhang A."/>
            <person name="Moore M.J."/>
            <person name="Landis J.B."/>
            <person name="Lin N."/>
            <person name="Zhang H."/>
            <person name="Zhang X."/>
            <person name="Huang J."/>
            <person name="Zhang X."/>
            <person name="Sun H."/>
            <person name="Wang H."/>
        </authorList>
    </citation>
    <scope>NUCLEOTIDE SEQUENCE [LARGE SCALE GENOMIC DNA]</scope>
    <source>
        <strain evidence="2">TB1705</strain>
        <tissue evidence="2">Leaf</tissue>
    </source>
</reference>
<protein>
    <submittedName>
        <fullName evidence="2">Uncharacterized protein</fullName>
    </submittedName>
</protein>
<feature type="region of interest" description="Disordered" evidence="1">
    <location>
        <begin position="1"/>
        <end position="26"/>
    </location>
</feature>
<gene>
    <name evidence="2" type="ORF">GIB67_000090</name>
</gene>
<comment type="caution">
    <text evidence="2">The sequence shown here is derived from an EMBL/GenBank/DDBJ whole genome shotgun (WGS) entry which is preliminary data.</text>
</comment>
<proteinExistence type="predicted"/>
<dbReference type="EMBL" id="JACGCM010001752">
    <property type="protein sequence ID" value="KAF6150216.1"/>
    <property type="molecule type" value="Genomic_DNA"/>
</dbReference>